<dbReference type="Ensembl" id="ENSSHBT00005025303.1">
    <property type="protein sequence ID" value="ENSSHBP00005021227.1"/>
    <property type="gene ID" value="ENSSHBG00005017948.1"/>
</dbReference>
<comment type="function">
    <text evidence="22">Plays a role in the nuclear pore complex (NPC) assembly and/or maintenance. NUP98 and NUP96 are involved in the bidirectional transport across the NPC. May anchor NUP153 and TPR to the NPC. In cooperation with DHX9, plays a role in transcription and alternative splicing activation of a subset of genes. Involved in the localization of DHX9 in discrete intranuclear foci (GLFG-body).</text>
</comment>
<keyword evidence="26" id="KW-1185">Reference proteome</keyword>
<reference evidence="25" key="3">
    <citation type="submission" date="2025-09" db="UniProtKB">
        <authorList>
            <consortium name="Ensembl"/>
        </authorList>
    </citation>
    <scope>IDENTIFICATION</scope>
</reference>
<name>A0A672V1R5_STRHB</name>
<protein>
    <recommendedName>
        <fullName evidence="5">Nuclear pore complex protein Nup98-Nup96</fullName>
    </recommendedName>
</protein>
<keyword evidence="12" id="KW-0068">Autocatalytic cleavage</keyword>
<dbReference type="FunFam" id="3.30.1610.10:FF:000001">
    <property type="entry name" value="Nuclear pore complex protein Nup98-Nup96"/>
    <property type="match status" value="1"/>
</dbReference>
<keyword evidence="21" id="KW-0539">Nucleus</keyword>
<dbReference type="Proteomes" id="UP000472266">
    <property type="component" value="Chromosome 2"/>
</dbReference>
<evidence type="ECO:0000259" key="24">
    <source>
        <dbReference type="PROSITE" id="PS51434"/>
    </source>
</evidence>
<evidence type="ECO:0000256" key="7">
    <source>
        <dbReference type="ARBA" id="ARBA00022499"/>
    </source>
</evidence>
<evidence type="ECO:0000256" key="5">
    <source>
        <dbReference type="ARBA" id="ARBA00013472"/>
    </source>
</evidence>
<dbReference type="GO" id="GO:0008139">
    <property type="term" value="F:nuclear localization sequence binding"/>
    <property type="evidence" value="ECO:0007669"/>
    <property type="project" value="TreeGrafter"/>
</dbReference>
<dbReference type="GO" id="GO:0034398">
    <property type="term" value="P:telomere tethering at nuclear periphery"/>
    <property type="evidence" value="ECO:0007669"/>
    <property type="project" value="TreeGrafter"/>
</dbReference>
<comment type="similarity">
    <text evidence="4">Belongs to the nucleoporin GLFG family.</text>
</comment>
<evidence type="ECO:0000256" key="17">
    <source>
        <dbReference type="ARBA" id="ARBA00022990"/>
    </source>
</evidence>
<keyword evidence="11" id="KW-0378">Hydrolase</keyword>
<dbReference type="Gene3D" id="1.25.40.690">
    <property type="match status" value="1"/>
</dbReference>
<dbReference type="PANTHER" id="PTHR23198">
    <property type="entry name" value="NUCLEOPORIN"/>
    <property type="match status" value="1"/>
</dbReference>
<keyword evidence="8" id="KW-0597">Phosphoprotein</keyword>
<keyword evidence="19" id="KW-0906">Nuclear pore complex</keyword>
<sequence>MVKSGVSTNINTKHQCITAMKEYESKSLEELRLEDYQANRKGPSNPVGAGAAAGLFGSSTATSSTATGLFGSSTTSTGFSYGQNKTPFGTSTTGFGTGTTGGLFGQQPQTTSLFNKPFGQPTTTQNTGFSFGNTNTLGQPNTSTMGLFGVTQPSQPGGLFGTAANTNAGTGFGTGTGLFGQPNTGFGVGGSVCLWAYLFILILFGNKPATGTLGTGLGTGFGTALTDPNASAAQQAVLQQHLNNLTYSPFGDSPLFRNPMSDPKKKEERLKPTNPAAQKALTTPTHYKLTPRPATRVRPKALQSAGPAKSHLFDGLDDDEPSLSNGAFMPKKSIKKLVLKNLNSSSLFSPVNRENEDLASPSEYPENGDRFFLSVPPEENHRQDGEREDEDQHEVSRFYTNPIARPIPQPAENSLHKHHNNVDDTIVALNMRAALRNGLEGSSEDASFHDDSLQDEREEEPEIMHHLHPAGIVLKRAGYYTVPSMEDLAKLTNDRNECVVTGFTIGRRGYGSIYFDGEVNLTNLNLDDIVHIRRKEVVVYPDDERKPPIGEGLNRRAEVTLDGVWPTDKTSRCPIKSPERLAEMNYEGRLEAVSRKQGARFKEYRPETGSWVFKVAHFSKYGLQDSDEEEEEHPSKVDIKKLKTTPVPPPGHLPPQQMALNGKPTPPAQTPDLEQLGRMVELDSDMADITQEPPPEPLLEDNVMEEQEAVPASAHIASTLGINPHVLQIMKASLLADEDDLDLILDHHPGKQPVKMDSSQEICSPRLPISKSHGQKRCSVGGLLQSRFASVLSQSPSAAGQDLKGPQAPSSPSPAAIWSVTSPLKAVFSVPPSVPEVQMRTVGVRRQQGLVPLERSLTHGKGKLLMDMALFMGRSFRVGWGPNWTLVNCGDQLSASGDVEDQCDAVEYGFLPTPVAPKPLSESSFKVHVEKLSLAQRKTDRENQLYLIPLEIKLKHSTVHMDEHCPLLAPNPGVSAIHDYADWVRKASEDPAVTEATVKHWCLAWTLCEALWGKLKELEASLEEPREYVLALERRRAFSRWLSATAAARIEEEVAVSRHGNPVEAVFSCLTGKRIGEACRLAQQSDDHRLALLLSQLAGSQPVRDLLTMQLVDWHRLQADCFIQEDRLRIFALLAGKPVWQLSERININVCSLLDWKRCVAVHLWYLLPPTASISQALAMYELAFQNTPECEKYACCPLPPYLEDSGCVIEEDDNAGRPLRDVCFHLLKLYSDRHYDLDQLLDPRSITSDPLDCRLSWHLWEVLRALNYTHLSQQSQGVLNTSYAAQLEGEGLWEWAVFILLHDIREKAVRELLNRHCVLSETPESWAKETFLTQRLCVPPHWIHEAKAVRARMEGDKHKEALFLFKAGHWNQCHKLVVRHLASDAIINENYKYLKGFLEDLAPPERSALIQDWEMAGLVYLDYIRVIEMLDRIQQLDCSTYELERLHTKVTSLCNRIEQIQCHSAKDRLAQSDMAKRIANLLRVVLGLQHAPEPMCEPAADLQRVPLRLLAPHIGRLPMPEDYALEELRSLTQSYLRELTVGTH</sequence>
<evidence type="ECO:0000256" key="11">
    <source>
        <dbReference type="ARBA" id="ARBA00022801"/>
    </source>
</evidence>
<feature type="region of interest" description="Disordered" evidence="23">
    <location>
        <begin position="795"/>
        <end position="816"/>
    </location>
</feature>
<dbReference type="SUPFAM" id="SSF82215">
    <property type="entry name" value="C-terminal autoproteolytic domain of nucleoporin nup98"/>
    <property type="match status" value="1"/>
</dbReference>
<dbReference type="FunFam" id="1.25.40.690:FF:000001">
    <property type="entry name" value="Nuclear pore complex protein Nup98-Nup96"/>
    <property type="match status" value="1"/>
</dbReference>
<dbReference type="FunFam" id="1.10.10.2360:FF:000001">
    <property type="entry name" value="Nuclear pore complex protein Nup98-Nup96"/>
    <property type="match status" value="1"/>
</dbReference>
<dbReference type="GO" id="GO:0006508">
    <property type="term" value="P:proteolysis"/>
    <property type="evidence" value="ECO:0007669"/>
    <property type="project" value="UniProtKB-KW"/>
</dbReference>
<keyword evidence="17" id="KW-0007">Acetylation</keyword>
<keyword evidence="13" id="KW-0509">mRNA transport</keyword>
<evidence type="ECO:0000313" key="26">
    <source>
        <dbReference type="Proteomes" id="UP000472266"/>
    </source>
</evidence>
<keyword evidence="7" id="KW-1017">Isopeptide bond</keyword>
<reference evidence="25 26" key="1">
    <citation type="submission" date="2019-11" db="EMBL/GenBank/DDBJ databases">
        <title>Strigops habroptila (kakapo) genome, bStrHab1, primary haplotype, v2.</title>
        <authorList>
            <person name="Jarvis E.D."/>
            <person name="Howard J."/>
            <person name="Rhie A."/>
            <person name="Phillippy A."/>
            <person name="Korlach J."/>
            <person name="Digby A."/>
            <person name="Iorns D."/>
            <person name="Eason D."/>
            <person name="Robertson B."/>
            <person name="Raemaekers T."/>
            <person name="Howe K."/>
            <person name="Lewin H."/>
            <person name="Damas J."/>
            <person name="Hastie A."/>
            <person name="Tracey A."/>
            <person name="Chow W."/>
            <person name="Fedrigo O."/>
        </authorList>
    </citation>
    <scope>NUCLEOTIDE SEQUENCE [LARGE SCALE GENOMIC DNA]</scope>
</reference>
<evidence type="ECO:0000256" key="10">
    <source>
        <dbReference type="ARBA" id="ARBA00022737"/>
    </source>
</evidence>
<proteinExistence type="inferred from homology"/>
<evidence type="ECO:0000256" key="14">
    <source>
        <dbReference type="ARBA" id="ARBA00022825"/>
    </source>
</evidence>
<evidence type="ECO:0000256" key="12">
    <source>
        <dbReference type="ARBA" id="ARBA00022813"/>
    </source>
</evidence>
<dbReference type="GO" id="GO:0031965">
    <property type="term" value="C:nuclear membrane"/>
    <property type="evidence" value="ECO:0007669"/>
    <property type="project" value="UniProtKB-SubCell"/>
</dbReference>
<dbReference type="GO" id="GO:0008236">
    <property type="term" value="F:serine-type peptidase activity"/>
    <property type="evidence" value="ECO:0007669"/>
    <property type="project" value="UniProtKB-KW"/>
</dbReference>
<evidence type="ECO:0000256" key="8">
    <source>
        <dbReference type="ARBA" id="ARBA00022553"/>
    </source>
</evidence>
<evidence type="ECO:0000256" key="15">
    <source>
        <dbReference type="ARBA" id="ARBA00022843"/>
    </source>
</evidence>
<dbReference type="GO" id="GO:0006405">
    <property type="term" value="P:RNA export from nucleus"/>
    <property type="evidence" value="ECO:0007669"/>
    <property type="project" value="TreeGrafter"/>
</dbReference>
<dbReference type="GO" id="GO:0017056">
    <property type="term" value="F:structural constituent of nuclear pore"/>
    <property type="evidence" value="ECO:0007669"/>
    <property type="project" value="InterPro"/>
</dbReference>
<dbReference type="PROSITE" id="PS51434">
    <property type="entry name" value="NUP_C"/>
    <property type="match status" value="1"/>
</dbReference>
<evidence type="ECO:0000256" key="9">
    <source>
        <dbReference type="ARBA" id="ARBA00022670"/>
    </source>
</evidence>
<evidence type="ECO:0000256" key="16">
    <source>
        <dbReference type="ARBA" id="ARBA00022927"/>
    </source>
</evidence>
<dbReference type="InterPro" id="IPR007230">
    <property type="entry name" value="Nup98_auto-Pept-S59_dom"/>
</dbReference>
<gene>
    <name evidence="25" type="primary">NUP98</name>
</gene>
<dbReference type="Pfam" id="PF04096">
    <property type="entry name" value="Nucleoporin2"/>
    <property type="match status" value="1"/>
</dbReference>
<keyword evidence="20" id="KW-0472">Membrane</keyword>
<dbReference type="PANTHER" id="PTHR23198:SF6">
    <property type="entry name" value="NUCLEAR PORE COMPLEX PROTEIN NUP98-NUP96"/>
    <property type="match status" value="1"/>
</dbReference>
<evidence type="ECO:0000256" key="22">
    <source>
        <dbReference type="ARBA" id="ARBA00059309"/>
    </source>
</evidence>
<evidence type="ECO:0000256" key="21">
    <source>
        <dbReference type="ARBA" id="ARBA00023242"/>
    </source>
</evidence>
<dbReference type="GO" id="GO:0006606">
    <property type="term" value="P:protein import into nucleus"/>
    <property type="evidence" value="ECO:0007669"/>
    <property type="project" value="TreeGrafter"/>
</dbReference>
<dbReference type="GO" id="GO:0000973">
    <property type="term" value="P:post-transcriptional tethering of RNA polymerase II gene DNA at nuclear periphery"/>
    <property type="evidence" value="ECO:0007669"/>
    <property type="project" value="TreeGrafter"/>
</dbReference>
<dbReference type="Pfam" id="PF12110">
    <property type="entry name" value="Nup96"/>
    <property type="match status" value="1"/>
</dbReference>
<reference evidence="25" key="2">
    <citation type="submission" date="2025-08" db="UniProtKB">
        <authorList>
            <consortium name="Ensembl"/>
        </authorList>
    </citation>
    <scope>IDENTIFICATION</scope>
</reference>
<dbReference type="GO" id="GO:0003723">
    <property type="term" value="F:RNA binding"/>
    <property type="evidence" value="ECO:0007669"/>
    <property type="project" value="TreeGrafter"/>
</dbReference>
<evidence type="ECO:0000313" key="25">
    <source>
        <dbReference type="Ensembl" id="ENSSHBP00005021227.1"/>
    </source>
</evidence>
<feature type="compositionally biased region" description="Basic and acidic residues" evidence="23">
    <location>
        <begin position="446"/>
        <end position="455"/>
    </location>
</feature>
<feature type="compositionally biased region" description="Basic and acidic residues" evidence="23">
    <location>
        <begin position="262"/>
        <end position="271"/>
    </location>
</feature>
<dbReference type="Gene3D" id="1.10.10.2360">
    <property type="match status" value="1"/>
</dbReference>
<keyword evidence="10" id="KW-0677">Repeat</keyword>
<evidence type="ECO:0000256" key="20">
    <source>
        <dbReference type="ARBA" id="ARBA00023136"/>
    </source>
</evidence>
<evidence type="ECO:0000256" key="18">
    <source>
        <dbReference type="ARBA" id="ARBA00023010"/>
    </source>
</evidence>
<dbReference type="Gene3D" id="3.30.1610.10">
    <property type="entry name" value="Peptidase S59, nucleoporin"/>
    <property type="match status" value="1"/>
</dbReference>
<evidence type="ECO:0000256" key="2">
    <source>
        <dbReference type="ARBA" id="ARBA00004620"/>
    </source>
</evidence>
<keyword evidence="6" id="KW-0813">Transport</keyword>
<keyword evidence="15" id="KW-0832">Ubl conjugation</keyword>
<dbReference type="GO" id="GO:0005654">
    <property type="term" value="C:nucleoplasm"/>
    <property type="evidence" value="ECO:0007669"/>
    <property type="project" value="UniProtKB-SubCell"/>
</dbReference>
<evidence type="ECO:0000256" key="13">
    <source>
        <dbReference type="ARBA" id="ARBA00022816"/>
    </source>
</evidence>
<accession>A0A672V1R5</accession>
<dbReference type="Pfam" id="PF21240">
    <property type="entry name" value="Nup98_GLEBS"/>
    <property type="match status" value="1"/>
</dbReference>
<organism evidence="25 26">
    <name type="scientific">Strigops habroptila</name>
    <name type="common">Kakapo</name>
    <dbReference type="NCBI Taxonomy" id="2489341"/>
    <lineage>
        <taxon>Eukaryota</taxon>
        <taxon>Metazoa</taxon>
        <taxon>Chordata</taxon>
        <taxon>Craniata</taxon>
        <taxon>Vertebrata</taxon>
        <taxon>Euteleostomi</taxon>
        <taxon>Archelosauria</taxon>
        <taxon>Archosauria</taxon>
        <taxon>Dinosauria</taxon>
        <taxon>Saurischia</taxon>
        <taxon>Theropoda</taxon>
        <taxon>Coelurosauria</taxon>
        <taxon>Aves</taxon>
        <taxon>Neognathae</taxon>
        <taxon>Neoaves</taxon>
        <taxon>Telluraves</taxon>
        <taxon>Australaves</taxon>
        <taxon>Psittaciformes</taxon>
        <taxon>Psittacidae</taxon>
        <taxon>Strigops</taxon>
    </lineage>
</organism>
<evidence type="ECO:0000256" key="4">
    <source>
        <dbReference type="ARBA" id="ARBA00008926"/>
    </source>
</evidence>
<evidence type="ECO:0000256" key="23">
    <source>
        <dbReference type="SAM" id="MobiDB-lite"/>
    </source>
</evidence>
<evidence type="ECO:0000256" key="1">
    <source>
        <dbReference type="ARBA" id="ARBA00004567"/>
    </source>
</evidence>
<keyword evidence="18" id="KW-0811">Translocation</keyword>
<dbReference type="InterPro" id="IPR037665">
    <property type="entry name" value="Nucleoporin_S59-like"/>
</dbReference>
<feature type="region of interest" description="Disordered" evidence="23">
    <location>
        <begin position="439"/>
        <end position="458"/>
    </location>
</feature>
<comment type="subcellular location">
    <subcellularLocation>
        <location evidence="2">Nucleus membrane</location>
        <topology evidence="2">Peripheral membrane protein</topology>
        <orientation evidence="2">Nucleoplasmic side</orientation>
    </subcellularLocation>
    <subcellularLocation>
        <location evidence="1">Nucleus</location>
        <location evidence="1">Nuclear pore complex</location>
    </subcellularLocation>
    <subcellularLocation>
        <location evidence="3">Nucleus</location>
        <location evidence="3">Nucleoplasm</location>
    </subcellularLocation>
</comment>
<feature type="domain" description="Peptidase S59" evidence="24">
    <location>
        <begin position="476"/>
        <end position="618"/>
    </location>
</feature>
<feature type="region of interest" description="Disordered" evidence="23">
    <location>
        <begin position="253"/>
        <end position="272"/>
    </location>
</feature>
<feature type="region of interest" description="Disordered" evidence="23">
    <location>
        <begin position="624"/>
        <end position="653"/>
    </location>
</feature>
<keyword evidence="9" id="KW-0645">Protease</keyword>
<dbReference type="GO" id="GO:0051028">
    <property type="term" value="P:mRNA transport"/>
    <property type="evidence" value="ECO:0007669"/>
    <property type="project" value="UniProtKB-KW"/>
</dbReference>
<keyword evidence="14" id="KW-0720">Serine protease</keyword>
<evidence type="ECO:0000256" key="3">
    <source>
        <dbReference type="ARBA" id="ARBA00004642"/>
    </source>
</evidence>
<dbReference type="InterPro" id="IPR021967">
    <property type="entry name" value="Nup98_C"/>
</dbReference>
<evidence type="ECO:0000256" key="6">
    <source>
        <dbReference type="ARBA" id="ARBA00022448"/>
    </source>
</evidence>
<dbReference type="GeneTree" id="ENSGT00550000074799"/>
<feature type="region of interest" description="Disordered" evidence="23">
    <location>
        <begin position="347"/>
        <end position="394"/>
    </location>
</feature>
<dbReference type="InterPro" id="IPR036903">
    <property type="entry name" value="Nup98_auto-Pept-S59_dom_sf"/>
</dbReference>
<dbReference type="GO" id="GO:0044614">
    <property type="term" value="C:nuclear pore cytoplasmic filaments"/>
    <property type="evidence" value="ECO:0007669"/>
    <property type="project" value="TreeGrafter"/>
</dbReference>
<keyword evidence="16" id="KW-0653">Protein transport</keyword>
<evidence type="ECO:0000256" key="19">
    <source>
        <dbReference type="ARBA" id="ARBA00023132"/>
    </source>
</evidence>